<dbReference type="GO" id="GO:0016887">
    <property type="term" value="F:ATP hydrolysis activity"/>
    <property type="evidence" value="ECO:0007669"/>
    <property type="project" value="InterPro"/>
</dbReference>
<keyword evidence="4 5" id="KW-0143">Chaperone</keyword>
<dbReference type="PROSITE" id="PS00750">
    <property type="entry name" value="TCP1_1"/>
    <property type="match status" value="1"/>
</dbReference>
<evidence type="ECO:0000256" key="2">
    <source>
        <dbReference type="ARBA" id="ARBA00022741"/>
    </source>
</evidence>
<dbReference type="Pfam" id="PF00118">
    <property type="entry name" value="Cpn60_TCP1"/>
    <property type="match status" value="1"/>
</dbReference>
<dbReference type="PANTHER" id="PTHR11353">
    <property type="entry name" value="CHAPERONIN"/>
    <property type="match status" value="1"/>
</dbReference>
<dbReference type="GO" id="GO:0005524">
    <property type="term" value="F:ATP binding"/>
    <property type="evidence" value="ECO:0007669"/>
    <property type="project" value="UniProtKB-KW"/>
</dbReference>
<proteinExistence type="inferred from homology"/>
<comment type="similarity">
    <text evidence="1 5">Belongs to the TCP-1 chaperonin family.</text>
</comment>
<name>A0A0R7K217_9ARCH</name>
<dbReference type="AlphaFoldDB" id="A0A0R7K217"/>
<keyword evidence="2 5" id="KW-0547">Nucleotide-binding</keyword>
<dbReference type="GO" id="GO:0140662">
    <property type="term" value="F:ATP-dependent protein folding chaperone"/>
    <property type="evidence" value="ECO:0007669"/>
    <property type="project" value="InterPro"/>
</dbReference>
<dbReference type="InterPro" id="IPR002194">
    <property type="entry name" value="Chaperonin_TCP-1_CS"/>
</dbReference>
<dbReference type="InterPro" id="IPR002423">
    <property type="entry name" value="Cpn60/GroEL/TCP-1"/>
</dbReference>
<reference evidence="6" key="1">
    <citation type="submission" date="2014-11" db="EMBL/GenBank/DDBJ databases">
        <authorList>
            <person name="Tripathy S."/>
        </authorList>
    </citation>
    <scope>NUCLEOTIDE SEQUENCE</scope>
</reference>
<dbReference type="SUPFAM" id="SSF54849">
    <property type="entry name" value="GroEL-intermediate domain like"/>
    <property type="match status" value="1"/>
</dbReference>
<evidence type="ECO:0000256" key="1">
    <source>
        <dbReference type="ARBA" id="ARBA00008020"/>
    </source>
</evidence>
<dbReference type="SUPFAM" id="SSF52029">
    <property type="entry name" value="GroEL apical domain-like"/>
    <property type="match status" value="1"/>
</dbReference>
<dbReference type="PRINTS" id="PR00304">
    <property type="entry name" value="TCOMPLEXTCP1"/>
</dbReference>
<protein>
    <recommendedName>
        <fullName evidence="7">Thermosome subunit</fullName>
    </recommendedName>
</protein>
<dbReference type="SUPFAM" id="SSF48592">
    <property type="entry name" value="GroEL equatorial domain-like"/>
    <property type="match status" value="1"/>
</dbReference>
<dbReference type="Gene3D" id="3.30.260.10">
    <property type="entry name" value="TCP-1-like chaperonin intermediate domain"/>
    <property type="match status" value="1"/>
</dbReference>
<evidence type="ECO:0000256" key="4">
    <source>
        <dbReference type="ARBA" id="ARBA00023186"/>
    </source>
</evidence>
<dbReference type="NCBIfam" id="NF041083">
    <property type="entry name" value="thermosome_beta"/>
    <property type="match status" value="1"/>
</dbReference>
<dbReference type="PROSITE" id="PS00751">
    <property type="entry name" value="TCP1_2"/>
    <property type="match status" value="1"/>
</dbReference>
<organism evidence="6">
    <name type="scientific">uncultured Poseidoniia archaeon</name>
    <dbReference type="NCBI Taxonomy" id="1697135"/>
    <lineage>
        <taxon>Archaea</taxon>
        <taxon>Methanobacteriati</taxon>
        <taxon>Thermoplasmatota</taxon>
        <taxon>Candidatus Poseidoniia</taxon>
        <taxon>environmental samples</taxon>
    </lineage>
</organism>
<dbReference type="GO" id="GO:0051082">
    <property type="term" value="F:unfolded protein binding"/>
    <property type="evidence" value="ECO:0007669"/>
    <property type="project" value="InterPro"/>
</dbReference>
<dbReference type="InterPro" id="IPR027409">
    <property type="entry name" value="GroEL-like_apical_dom_sf"/>
</dbReference>
<evidence type="ECO:0000313" key="6">
    <source>
        <dbReference type="EMBL" id="AKQ06055.1"/>
    </source>
</evidence>
<dbReference type="Gene3D" id="1.10.560.10">
    <property type="entry name" value="GroEL-like equatorial domain"/>
    <property type="match status" value="1"/>
</dbReference>
<dbReference type="InterPro" id="IPR017998">
    <property type="entry name" value="Chaperone_TCP-1"/>
</dbReference>
<dbReference type="InterPro" id="IPR027410">
    <property type="entry name" value="TCP-1-like_intermed_sf"/>
</dbReference>
<evidence type="ECO:0008006" key="7">
    <source>
        <dbReference type="Google" id="ProtNLM"/>
    </source>
</evidence>
<accession>A0A0R7K217</accession>
<dbReference type="EMBL" id="KP211915">
    <property type="protein sequence ID" value="AKQ06055.1"/>
    <property type="molecule type" value="Genomic_DNA"/>
</dbReference>
<sequence length="536" mass="58496">MSDAEHEVALEDTDRIHGRTALVRNVAAAVSLSNAVRSTLGPRGLDKMLVDQEGNASVTNDGVTVLETARVEHPTANLLIASSSSQDRSARDGTTTTVILMAEMLQNALELVRSGIHPSIIINGYRISNKKALEEIKKISREANNRNLKASVIKTSLQGKIDSLLAEHLTEISLIAAEALVDEEGGKDLERLRIKRIQISGGRALDSELLPALILAKTKLIGNTSTFSKGGKVAIIDGGIEERKLSLDAQIEINELGALKDFQTRNEKYLKEMVNCLENLNVDLLIVRDGIADEAIPILSEAGITAYRRFERDDLERLSRLTKTNMVRDIRKITKDDIGEYSSRSEENIGGINYTRIEGEFGGAMTAVIRGSTPEIRDEVSRAFDDALGVSHRLTKESNILPGGGATHIHLARQLREYATTQSGREQMAIEGYAAALEIVPRTLAENAGYDPIDIVLSLSAAQAKKEDSGPWIGLNGNSGEIMDMFEEEIFDPIFVAEHAISGATEAAISILRIDDVLWAKKGPETPDWSNQIEDN</sequence>
<reference evidence="6" key="2">
    <citation type="journal article" date="2015" name="ISME J.">
        <title>A new class of marine Euryarchaeota group II from the Mediterranean deep chlorophyll maximum.</title>
        <authorList>
            <person name="Martin-Cuadrado A.B."/>
            <person name="Garcia-Heredia I."/>
            <person name="Molto A.G."/>
            <person name="Lopez-Ubeda R."/>
            <person name="Kimes N."/>
            <person name="Lopez-Garcia P."/>
            <person name="Moreira D."/>
            <person name="Rodriguez-Valera F."/>
        </authorList>
    </citation>
    <scope>NUCLEOTIDE SEQUENCE</scope>
</reference>
<evidence type="ECO:0000256" key="5">
    <source>
        <dbReference type="RuleBase" id="RU004187"/>
    </source>
</evidence>
<dbReference type="InterPro" id="IPR027413">
    <property type="entry name" value="GROEL-like_equatorial_sf"/>
</dbReference>
<evidence type="ECO:0000256" key="3">
    <source>
        <dbReference type="ARBA" id="ARBA00022840"/>
    </source>
</evidence>
<dbReference type="InterPro" id="IPR053374">
    <property type="entry name" value="TCP-1_chaperonin"/>
</dbReference>
<keyword evidence="3 5" id="KW-0067">ATP-binding</keyword>
<dbReference type="Gene3D" id="3.50.7.10">
    <property type="entry name" value="GroEL"/>
    <property type="match status" value="1"/>
</dbReference>